<organism evidence="4 5">
    <name type="scientific">Geodermatophilus arenarius</name>
    <dbReference type="NCBI Taxonomy" id="1137990"/>
    <lineage>
        <taxon>Bacteria</taxon>
        <taxon>Bacillati</taxon>
        <taxon>Actinomycetota</taxon>
        <taxon>Actinomycetes</taxon>
        <taxon>Geodermatophilales</taxon>
        <taxon>Geodermatophilaceae</taxon>
        <taxon>Geodermatophilus</taxon>
    </lineage>
</organism>
<accession>A0ABV9LFD6</accession>
<dbReference type="PANTHER" id="PTHR44196:SF1">
    <property type="entry name" value="DEHYDROGENASE_REDUCTASE SDR FAMILY MEMBER 7B"/>
    <property type="match status" value="1"/>
</dbReference>
<evidence type="ECO:0000313" key="4">
    <source>
        <dbReference type="EMBL" id="MFC4692868.1"/>
    </source>
</evidence>
<dbReference type="Proteomes" id="UP001596025">
    <property type="component" value="Unassembled WGS sequence"/>
</dbReference>
<evidence type="ECO:0000256" key="2">
    <source>
        <dbReference type="ARBA" id="ARBA00023002"/>
    </source>
</evidence>
<dbReference type="CDD" id="cd05233">
    <property type="entry name" value="SDR_c"/>
    <property type="match status" value="1"/>
</dbReference>
<sequence>MTPTALVTGASRGLGLALATELSRRGWRLVVDARDAGRLAAAVAGLPRPGLVTAVPGDVADPAHRAALAAAAGDRLDLLVNNASALGPVPLPRLADLPPAVLEDLLRTNAVAPVALVQAVLPALERAGGTVVSVSSDAAVEPYAGWGGYGAGKAALDLLTAVLAVEHPALRVVAVDPGDMATDMHAAADPGADPAGLADPADVAAALLTLLEGDLPGPRVRLADLVPSAVSR</sequence>
<dbReference type="PANTHER" id="PTHR44196">
    <property type="entry name" value="DEHYDROGENASE/REDUCTASE SDR FAMILY MEMBER 7B"/>
    <property type="match status" value="1"/>
</dbReference>
<dbReference type="EC" id="1.-.-.-" evidence="4"/>
<evidence type="ECO:0000256" key="1">
    <source>
        <dbReference type="ARBA" id="ARBA00006484"/>
    </source>
</evidence>
<comment type="caution">
    <text evidence="4">The sequence shown here is derived from an EMBL/GenBank/DDBJ whole genome shotgun (WGS) entry which is preliminary data.</text>
</comment>
<dbReference type="SUPFAM" id="SSF51735">
    <property type="entry name" value="NAD(P)-binding Rossmann-fold domains"/>
    <property type="match status" value="1"/>
</dbReference>
<evidence type="ECO:0000313" key="5">
    <source>
        <dbReference type="Proteomes" id="UP001596025"/>
    </source>
</evidence>
<dbReference type="EMBL" id="JBHSGR010000004">
    <property type="protein sequence ID" value="MFC4692868.1"/>
    <property type="molecule type" value="Genomic_DNA"/>
</dbReference>
<keyword evidence="5" id="KW-1185">Reference proteome</keyword>
<dbReference type="InterPro" id="IPR020904">
    <property type="entry name" value="Sc_DH/Rdtase_CS"/>
</dbReference>
<dbReference type="RefSeq" id="WP_387987398.1">
    <property type="nucleotide sequence ID" value="NZ_JBHSGR010000004.1"/>
</dbReference>
<dbReference type="PROSITE" id="PS00061">
    <property type="entry name" value="ADH_SHORT"/>
    <property type="match status" value="1"/>
</dbReference>
<evidence type="ECO:0000256" key="3">
    <source>
        <dbReference type="RuleBase" id="RU000363"/>
    </source>
</evidence>
<gene>
    <name evidence="4" type="ORF">ACFO3M_05645</name>
</gene>
<proteinExistence type="inferred from homology"/>
<protein>
    <submittedName>
        <fullName evidence="4">SDR family NAD(P)-dependent oxidoreductase</fullName>
        <ecNumber evidence="4">1.-.-.-</ecNumber>
    </submittedName>
</protein>
<dbReference type="PRINTS" id="PR00081">
    <property type="entry name" value="GDHRDH"/>
</dbReference>
<dbReference type="InterPro" id="IPR002347">
    <property type="entry name" value="SDR_fam"/>
</dbReference>
<dbReference type="PRINTS" id="PR00080">
    <property type="entry name" value="SDRFAMILY"/>
</dbReference>
<dbReference type="Gene3D" id="3.40.50.720">
    <property type="entry name" value="NAD(P)-binding Rossmann-like Domain"/>
    <property type="match status" value="1"/>
</dbReference>
<reference evidence="5" key="1">
    <citation type="journal article" date="2019" name="Int. J. Syst. Evol. Microbiol.">
        <title>The Global Catalogue of Microorganisms (GCM) 10K type strain sequencing project: providing services to taxonomists for standard genome sequencing and annotation.</title>
        <authorList>
            <consortium name="The Broad Institute Genomics Platform"/>
            <consortium name="The Broad Institute Genome Sequencing Center for Infectious Disease"/>
            <person name="Wu L."/>
            <person name="Ma J."/>
        </authorList>
    </citation>
    <scope>NUCLEOTIDE SEQUENCE [LARGE SCALE GENOMIC DNA]</scope>
    <source>
        <strain evidence="5">CCUG 62763</strain>
    </source>
</reference>
<name>A0ABV9LFD6_9ACTN</name>
<dbReference type="GO" id="GO:0016491">
    <property type="term" value="F:oxidoreductase activity"/>
    <property type="evidence" value="ECO:0007669"/>
    <property type="project" value="UniProtKB-KW"/>
</dbReference>
<dbReference type="InterPro" id="IPR036291">
    <property type="entry name" value="NAD(P)-bd_dom_sf"/>
</dbReference>
<dbReference type="Pfam" id="PF00106">
    <property type="entry name" value="adh_short"/>
    <property type="match status" value="1"/>
</dbReference>
<keyword evidence="2 4" id="KW-0560">Oxidoreductase</keyword>
<comment type="similarity">
    <text evidence="1 3">Belongs to the short-chain dehydrogenases/reductases (SDR) family.</text>
</comment>